<dbReference type="InterPro" id="IPR017907">
    <property type="entry name" value="Znf_RING_CS"/>
</dbReference>
<dbReference type="InterPro" id="IPR036770">
    <property type="entry name" value="Ankyrin_rpt-contain_sf"/>
</dbReference>
<feature type="compositionally biased region" description="Basic and acidic residues" evidence="8">
    <location>
        <begin position="673"/>
        <end position="683"/>
    </location>
</feature>
<evidence type="ECO:0000256" key="1">
    <source>
        <dbReference type="ARBA" id="ARBA00022723"/>
    </source>
</evidence>
<evidence type="ECO:0000256" key="2">
    <source>
        <dbReference type="ARBA" id="ARBA00022737"/>
    </source>
</evidence>
<dbReference type="SUPFAM" id="SSF48403">
    <property type="entry name" value="Ankyrin repeat"/>
    <property type="match status" value="1"/>
</dbReference>
<dbReference type="PROSITE" id="PS50297">
    <property type="entry name" value="ANK_REP_REGION"/>
    <property type="match status" value="1"/>
</dbReference>
<dbReference type="SMART" id="SM00184">
    <property type="entry name" value="RING"/>
    <property type="match status" value="1"/>
</dbReference>
<keyword evidence="2" id="KW-0677">Repeat</keyword>
<dbReference type="Gene3D" id="3.30.40.10">
    <property type="entry name" value="Zinc/RING finger domain, C3HC4 (zinc finger)"/>
    <property type="match status" value="1"/>
</dbReference>
<dbReference type="Gene3D" id="1.25.40.20">
    <property type="entry name" value="Ankyrin repeat-containing domain"/>
    <property type="match status" value="1"/>
</dbReference>
<feature type="repeat" description="ANK" evidence="6">
    <location>
        <begin position="180"/>
        <end position="206"/>
    </location>
</feature>
<feature type="region of interest" description="Disordered" evidence="8">
    <location>
        <begin position="303"/>
        <end position="350"/>
    </location>
</feature>
<dbReference type="PANTHER" id="PTHR24198">
    <property type="entry name" value="ANKYRIN REPEAT AND PROTEIN KINASE DOMAIN-CONTAINING PROTEIN"/>
    <property type="match status" value="1"/>
</dbReference>
<keyword evidence="4" id="KW-0862">Zinc</keyword>
<evidence type="ECO:0000313" key="10">
    <source>
        <dbReference type="EMBL" id="KAF5833651.1"/>
    </source>
</evidence>
<accession>A0ABQ7GGD9</accession>
<feature type="compositionally biased region" description="Low complexity" evidence="8">
    <location>
        <begin position="501"/>
        <end position="513"/>
    </location>
</feature>
<evidence type="ECO:0000256" key="4">
    <source>
        <dbReference type="ARBA" id="ARBA00022833"/>
    </source>
</evidence>
<dbReference type="SMART" id="SM00248">
    <property type="entry name" value="ANK"/>
    <property type="match status" value="5"/>
</dbReference>
<feature type="compositionally biased region" description="Polar residues" evidence="8">
    <location>
        <begin position="403"/>
        <end position="423"/>
    </location>
</feature>
<feature type="compositionally biased region" description="Polar residues" evidence="8">
    <location>
        <begin position="521"/>
        <end position="532"/>
    </location>
</feature>
<sequence>MFTPENEHALHDIIKHQTPEILEVVIDTVKSRLQEEGGREFAQAKMKQLLDGGGACGRTPLWIACYCNNEEVVAIFAREGANPWLADKLAKKTPLMMACVMGHAGCVKNLLDNMHQQFWVSPENGITRYIDARSVTGFPALTYAVAWNHTCVVEVLLQYGPSLTIQNPTQSFKSALVVPPGSTPLHVAAITSNLDIAMMLLRSHAECITRMPDIRLFRNTNGHQPWQMARNMLGSTSVLDAPQILHPTIPYESFFPPGTLNPQGVPSLSCLAANALRLHQALMHANSSSMEALQVLDNNQPPYPASMARSSELGGSSWGGSAWGGSSPVDLQGTSGGASPRWQGLGDGGGALFSIRPEDLPPGTLGINFTRPTIGEEREEEEDIVQDVASPRLPGSNRHKRSSTATGNSGDSGQNSVGQPGLTSSVSREVADVLRVCVCVCVCVPPVRSPQGQHRARAPSESGSVTLRGMPSMERRQGGPSSVALPGGGPRCARVSTFGRSSQVSASASASQSLRGGSPERGTSSDQRSTRSGGDFPPSESNESLCGICFDHNCLLRIQGCKHAMCDECAQQLLGTMVNAPLPCPFCRGLGSDEEIRSLRNALKCCGWSRTSLLFGMGIASCSGYGKKKSKQDVLKDQMWVFLAVHNALLFLLRGQNSRRNALGQGRMGAQDGKMDWCKRQER</sequence>
<name>A0ABQ7GGD9_DUNSA</name>
<dbReference type="InterPro" id="IPR001841">
    <property type="entry name" value="Znf_RING"/>
</dbReference>
<dbReference type="SUPFAM" id="SSF57850">
    <property type="entry name" value="RING/U-box"/>
    <property type="match status" value="1"/>
</dbReference>
<dbReference type="InterPro" id="IPR013083">
    <property type="entry name" value="Znf_RING/FYVE/PHD"/>
</dbReference>
<evidence type="ECO:0000256" key="6">
    <source>
        <dbReference type="PROSITE-ProRule" id="PRU00023"/>
    </source>
</evidence>
<feature type="region of interest" description="Disordered" evidence="8">
    <location>
        <begin position="448"/>
        <end position="538"/>
    </location>
</feature>
<dbReference type="PANTHER" id="PTHR24198:SF194">
    <property type="entry name" value="INVERSIN-A"/>
    <property type="match status" value="1"/>
</dbReference>
<dbReference type="PROSITE" id="PS00518">
    <property type="entry name" value="ZF_RING_1"/>
    <property type="match status" value="1"/>
</dbReference>
<dbReference type="EMBL" id="MU069799">
    <property type="protein sequence ID" value="KAF5833651.1"/>
    <property type="molecule type" value="Genomic_DNA"/>
</dbReference>
<dbReference type="Pfam" id="PF00023">
    <property type="entry name" value="Ank"/>
    <property type="match status" value="1"/>
</dbReference>
<proteinExistence type="predicted"/>
<feature type="region of interest" description="Disordered" evidence="8">
    <location>
        <begin position="375"/>
        <end position="423"/>
    </location>
</feature>
<evidence type="ECO:0000256" key="8">
    <source>
        <dbReference type="SAM" id="MobiDB-lite"/>
    </source>
</evidence>
<evidence type="ECO:0000313" key="11">
    <source>
        <dbReference type="Proteomes" id="UP000815325"/>
    </source>
</evidence>
<evidence type="ECO:0000256" key="3">
    <source>
        <dbReference type="ARBA" id="ARBA00022771"/>
    </source>
</evidence>
<keyword evidence="1" id="KW-0479">Metal-binding</keyword>
<dbReference type="InterPro" id="IPR002110">
    <property type="entry name" value="Ankyrin_rpt"/>
</dbReference>
<dbReference type="PROSITE" id="PS50088">
    <property type="entry name" value="ANK_REPEAT"/>
    <property type="match status" value="1"/>
</dbReference>
<evidence type="ECO:0000256" key="7">
    <source>
        <dbReference type="PROSITE-ProRule" id="PRU00175"/>
    </source>
</evidence>
<dbReference type="PROSITE" id="PS50089">
    <property type="entry name" value="ZF_RING_2"/>
    <property type="match status" value="1"/>
</dbReference>
<comment type="caution">
    <text evidence="10">The sequence shown here is derived from an EMBL/GenBank/DDBJ whole genome shotgun (WGS) entry which is preliminary data.</text>
</comment>
<dbReference type="Pfam" id="PF12796">
    <property type="entry name" value="Ank_2"/>
    <property type="match status" value="1"/>
</dbReference>
<reference evidence="10" key="1">
    <citation type="submission" date="2017-08" db="EMBL/GenBank/DDBJ databases">
        <authorList>
            <person name="Polle J.E."/>
            <person name="Barry K."/>
            <person name="Cushman J."/>
            <person name="Schmutz J."/>
            <person name="Tran D."/>
            <person name="Hathwaick L.T."/>
            <person name="Yim W.C."/>
            <person name="Jenkins J."/>
            <person name="Mckie-Krisberg Z.M."/>
            <person name="Prochnik S."/>
            <person name="Lindquist E."/>
            <person name="Dockter R.B."/>
            <person name="Adam C."/>
            <person name="Molina H."/>
            <person name="Bunkerborg J."/>
            <person name="Jin E."/>
            <person name="Buchheim M."/>
            <person name="Magnuson J."/>
        </authorList>
    </citation>
    <scope>NUCLEOTIDE SEQUENCE</scope>
    <source>
        <strain evidence="10">CCAP 19/18</strain>
    </source>
</reference>
<keyword evidence="3 7" id="KW-0863">Zinc-finger</keyword>
<gene>
    <name evidence="10" type="ORF">DUNSADRAFT_9994</name>
</gene>
<organism evidence="10 11">
    <name type="scientific">Dunaliella salina</name>
    <name type="common">Green alga</name>
    <name type="synonym">Protococcus salinus</name>
    <dbReference type="NCBI Taxonomy" id="3046"/>
    <lineage>
        <taxon>Eukaryota</taxon>
        <taxon>Viridiplantae</taxon>
        <taxon>Chlorophyta</taxon>
        <taxon>core chlorophytes</taxon>
        <taxon>Chlorophyceae</taxon>
        <taxon>CS clade</taxon>
        <taxon>Chlamydomonadales</taxon>
        <taxon>Dunaliellaceae</taxon>
        <taxon>Dunaliella</taxon>
    </lineage>
</organism>
<feature type="region of interest" description="Disordered" evidence="8">
    <location>
        <begin position="663"/>
        <end position="683"/>
    </location>
</feature>
<feature type="domain" description="RING-type" evidence="9">
    <location>
        <begin position="546"/>
        <end position="588"/>
    </location>
</feature>
<keyword evidence="11" id="KW-1185">Reference proteome</keyword>
<keyword evidence="5 6" id="KW-0040">ANK repeat</keyword>
<evidence type="ECO:0000259" key="9">
    <source>
        <dbReference type="PROSITE" id="PS50089"/>
    </source>
</evidence>
<dbReference type="Proteomes" id="UP000815325">
    <property type="component" value="Unassembled WGS sequence"/>
</dbReference>
<evidence type="ECO:0000256" key="5">
    <source>
        <dbReference type="ARBA" id="ARBA00023043"/>
    </source>
</evidence>
<protein>
    <recommendedName>
        <fullName evidence="9">RING-type domain-containing protein</fullName>
    </recommendedName>
</protein>